<feature type="non-terminal residue" evidence="1">
    <location>
        <position position="239"/>
    </location>
</feature>
<comment type="caution">
    <text evidence="1">The sequence shown here is derived from an EMBL/GenBank/DDBJ whole genome shotgun (WGS) entry which is preliminary data.</text>
</comment>
<organism evidence="1">
    <name type="scientific">marine sediment metagenome</name>
    <dbReference type="NCBI Taxonomy" id="412755"/>
    <lineage>
        <taxon>unclassified sequences</taxon>
        <taxon>metagenomes</taxon>
        <taxon>ecological metagenomes</taxon>
    </lineage>
</organism>
<protein>
    <submittedName>
        <fullName evidence="1">Uncharacterized protein</fullName>
    </submittedName>
</protein>
<gene>
    <name evidence="1" type="ORF">S01H4_27322</name>
</gene>
<dbReference type="EMBL" id="BART01013333">
    <property type="protein sequence ID" value="GAG76152.1"/>
    <property type="molecule type" value="Genomic_DNA"/>
</dbReference>
<feature type="non-terminal residue" evidence="1">
    <location>
        <position position="1"/>
    </location>
</feature>
<evidence type="ECO:0000313" key="1">
    <source>
        <dbReference type="EMBL" id="GAG76152.1"/>
    </source>
</evidence>
<name>X1B4C0_9ZZZZ</name>
<sequence length="239" mass="26597">HQPEDLVDVANIQSTFLDQNIPVPKNLPINTSQMNESPTMGEVAGIAKREWYTTKFDQGIMDFLTEWPDPNFKQPWDTLESEYYPYRELFERAYSAEAWSKARGYANQEIEDDAMKRNMTVEDYVTYLGVHMADPIVWALAIPTAGFAVIGKGLTLPQAAIRTAGLVAAESTALEAGMQLADPLRTWDESLFTIAASAGIGAITGMGGQKLYNVFHNAKGQRNAADNLPKVIEDNYRKE</sequence>
<proteinExistence type="predicted"/>
<reference evidence="1" key="1">
    <citation type="journal article" date="2014" name="Front. Microbiol.">
        <title>High frequency of phylogenetically diverse reductive dehalogenase-homologous genes in deep subseafloor sedimentary metagenomes.</title>
        <authorList>
            <person name="Kawai M."/>
            <person name="Futagami T."/>
            <person name="Toyoda A."/>
            <person name="Takaki Y."/>
            <person name="Nishi S."/>
            <person name="Hori S."/>
            <person name="Arai W."/>
            <person name="Tsubouchi T."/>
            <person name="Morono Y."/>
            <person name="Uchiyama I."/>
            <person name="Ito T."/>
            <person name="Fujiyama A."/>
            <person name="Inagaki F."/>
            <person name="Takami H."/>
        </authorList>
    </citation>
    <scope>NUCLEOTIDE SEQUENCE</scope>
    <source>
        <strain evidence="1">Expedition CK06-06</strain>
    </source>
</reference>
<dbReference type="AlphaFoldDB" id="X1B4C0"/>
<accession>X1B4C0</accession>